<dbReference type="AlphaFoldDB" id="A0A1D3UYB1"/>
<dbReference type="OrthoDB" id="9812080at2"/>
<evidence type="ECO:0000313" key="5">
    <source>
        <dbReference type="Proteomes" id="UP000219259"/>
    </source>
</evidence>
<evidence type="ECO:0000256" key="1">
    <source>
        <dbReference type="SAM" id="Phobius"/>
    </source>
</evidence>
<dbReference type="GO" id="GO:0005886">
    <property type="term" value="C:plasma membrane"/>
    <property type="evidence" value="ECO:0007669"/>
    <property type="project" value="InterPro"/>
</dbReference>
<dbReference type="InterPro" id="IPR010664">
    <property type="entry name" value="LipoPS_assembly_LptC-rel"/>
</dbReference>
<evidence type="ECO:0000313" key="2">
    <source>
        <dbReference type="EMBL" id="PDP42984.1"/>
    </source>
</evidence>
<dbReference type="GO" id="GO:0015221">
    <property type="term" value="F:lipopolysaccharide transmembrane transporter activity"/>
    <property type="evidence" value="ECO:0007669"/>
    <property type="project" value="InterPro"/>
</dbReference>
<evidence type="ECO:0000313" key="3">
    <source>
        <dbReference type="EMBL" id="SCQ24439.1"/>
    </source>
</evidence>
<dbReference type="EMBL" id="NSLJ01000031">
    <property type="protein sequence ID" value="PDP42984.1"/>
    <property type="molecule type" value="Genomic_DNA"/>
</dbReference>
<feature type="transmembrane region" description="Helical" evidence="1">
    <location>
        <begin position="12"/>
        <end position="29"/>
    </location>
</feature>
<dbReference type="Pfam" id="PF06835">
    <property type="entry name" value="LptC"/>
    <property type="match status" value="1"/>
</dbReference>
<dbReference type="EMBL" id="FMMM01000078">
    <property type="protein sequence ID" value="SCQ24439.1"/>
    <property type="molecule type" value="Genomic_DNA"/>
</dbReference>
<accession>A0A1D3UYB1</accession>
<organism evidence="3 4">
    <name type="scientific">Tannerella forsythia</name>
    <name type="common">Bacteroides forsythus</name>
    <dbReference type="NCBI Taxonomy" id="28112"/>
    <lineage>
        <taxon>Bacteria</taxon>
        <taxon>Pseudomonadati</taxon>
        <taxon>Bacteroidota</taxon>
        <taxon>Bacteroidia</taxon>
        <taxon>Bacteroidales</taxon>
        <taxon>Tannerellaceae</taxon>
        <taxon>Tannerella</taxon>
    </lineage>
</organism>
<name>A0A1D3UYB1_TANFO</name>
<dbReference type="Proteomes" id="UP000182057">
    <property type="component" value="Unassembled WGS sequence"/>
</dbReference>
<keyword evidence="1" id="KW-0472">Membrane</keyword>
<dbReference type="InterPro" id="IPR026265">
    <property type="entry name" value="LptC"/>
</dbReference>
<dbReference type="Gene3D" id="2.60.450.10">
    <property type="entry name" value="Lipopolysaccharide (LPS) transport protein A like domain"/>
    <property type="match status" value="1"/>
</dbReference>
<dbReference type="NCBIfam" id="TIGR04409">
    <property type="entry name" value="LptC_YrbK"/>
    <property type="match status" value="1"/>
</dbReference>
<proteinExistence type="predicted"/>
<keyword evidence="1" id="KW-1133">Transmembrane helix</keyword>
<reference evidence="3 4" key="1">
    <citation type="submission" date="2016-09" db="EMBL/GenBank/DDBJ databases">
        <authorList>
            <person name="Capua I."/>
            <person name="De Benedictis P."/>
            <person name="Joannis T."/>
            <person name="Lombin L.H."/>
            <person name="Cattoli G."/>
        </authorList>
    </citation>
    <scope>NUCLEOTIDE SEQUENCE [LARGE SCALE GENOMIC DNA]</scope>
    <source>
        <strain evidence="3 4">UB20</strain>
    </source>
</reference>
<keyword evidence="1" id="KW-0812">Transmembrane</keyword>
<dbReference type="GeneID" id="34759802"/>
<gene>
    <name evidence="2" type="primary">lptC</name>
    <name evidence="2" type="ORF">CLI86_10650</name>
    <name evidence="3" type="ORF">TFUB20_02504</name>
</gene>
<evidence type="ECO:0000313" key="4">
    <source>
        <dbReference type="Proteomes" id="UP000182057"/>
    </source>
</evidence>
<sequence length="208" mass="23853">MTHLHSSNKSRIAILFGVVAMPFLCALVSCGGEKKEIVDVGFDPNNSYTMKATQIVTMVSDSGITRYKVVTAEWLMFDEAEEPYWFFPEKVHLEKFDSLFRVEASVDADTAYYYKRKELWKLSGNVRVKNLEGEQFETELLFWDEQGKKIYSDHFIRITKNDFVNTGMGFESNLTLTQYRIFNAGAEIPLETNKARADTMQSDPPSLP</sequence>
<dbReference type="Proteomes" id="UP000219259">
    <property type="component" value="Unassembled WGS sequence"/>
</dbReference>
<dbReference type="RefSeq" id="WP_014226145.1">
    <property type="nucleotide sequence ID" value="NZ_CAJPTF010000038.1"/>
</dbReference>
<dbReference type="OMA" id="YWAFEKG"/>
<reference evidence="2 5" key="2">
    <citation type="submission" date="2017-09" db="EMBL/GenBank/DDBJ databases">
        <title>Phase variable restriction modification systems are present in the genome sequences of periodontal pathogens Prevotella intermedia, Tannerella forsythia and Porphyromonas gingivalis.</title>
        <authorList>
            <person name="Haigh R.D."/>
            <person name="Crawford L."/>
            <person name="Ralph J."/>
            <person name="Wanford J."/>
            <person name="Vartoukian S.R."/>
            <person name="Hijazib K."/>
            <person name="Wade W."/>
            <person name="Oggioni M.R."/>
        </authorList>
    </citation>
    <scope>NUCLEOTIDE SEQUENCE [LARGE SCALE GENOMIC DNA]</scope>
    <source>
        <strain evidence="2 5">WW11663</strain>
    </source>
</reference>
<protein>
    <submittedName>
        <fullName evidence="2">LPS export ABC transporter periplasmic protein LptC</fullName>
    </submittedName>
    <submittedName>
        <fullName evidence="3">Lipopolysaccharide-assembly, LptC-related</fullName>
    </submittedName>
</protein>